<sequence length="352" mass="38208">MPADTGGRGGGARTQAPPGRAPSGTGGAGLIHNPAEAVQRIRRPDLLPDLLRWAAETCALGPVHGHTVLETGYDDCNVVIDTGAGRRLVKIFTAARPEHLSIRYARIMRAVTDAGINHPRLVSGGSDGLLRSPFSGDLLVVMEFVEGASFFEQAASPTRRELADLVRQVHLLHSLDLHPEFVDDWWAIPNIGALVEEVGPLLDARERELARGAAHEFARLDVSRLPKALVHGDLTKTNVMRADSGAITILDFAVSNRYPRVHELAMIAVNLLHEDSVDIAERTRLLVGLYEQRERLRPAEHLALPAYIRACAAMELLGATREHAIKGNGGAETKHLINLGRNTLRAASSMEL</sequence>
<dbReference type="InterPro" id="IPR011009">
    <property type="entry name" value="Kinase-like_dom_sf"/>
</dbReference>
<evidence type="ECO:0000256" key="2">
    <source>
        <dbReference type="SAM" id="MobiDB-lite"/>
    </source>
</evidence>
<dbReference type="SUPFAM" id="SSF56112">
    <property type="entry name" value="Protein kinase-like (PK-like)"/>
    <property type="match status" value="1"/>
</dbReference>
<dbReference type="EMBL" id="JBHSFQ010000023">
    <property type="protein sequence ID" value="MFC4564330.1"/>
    <property type="molecule type" value="Genomic_DNA"/>
</dbReference>
<evidence type="ECO:0000256" key="1">
    <source>
        <dbReference type="ARBA" id="ARBA00038240"/>
    </source>
</evidence>
<proteinExistence type="inferred from homology"/>
<evidence type="ECO:0000259" key="3">
    <source>
        <dbReference type="Pfam" id="PF01636"/>
    </source>
</evidence>
<comment type="similarity">
    <text evidence="1">Belongs to the pseudomonas-type ThrB family.</text>
</comment>
<organism evidence="4 5">
    <name type="scientific">Nocardiopsis mangrovi</name>
    <dbReference type="NCBI Taxonomy" id="1179818"/>
    <lineage>
        <taxon>Bacteria</taxon>
        <taxon>Bacillati</taxon>
        <taxon>Actinomycetota</taxon>
        <taxon>Actinomycetes</taxon>
        <taxon>Streptosporangiales</taxon>
        <taxon>Nocardiopsidaceae</taxon>
        <taxon>Nocardiopsis</taxon>
    </lineage>
</organism>
<dbReference type="InterPro" id="IPR050249">
    <property type="entry name" value="Pseudomonas-type_ThrB"/>
</dbReference>
<evidence type="ECO:0000313" key="4">
    <source>
        <dbReference type="EMBL" id="MFC4564330.1"/>
    </source>
</evidence>
<accession>A0ABV9E279</accession>
<dbReference type="RefSeq" id="WP_378577342.1">
    <property type="nucleotide sequence ID" value="NZ_JBHSFQ010000023.1"/>
</dbReference>
<gene>
    <name evidence="4" type="ORF">ACFO4E_20905</name>
</gene>
<feature type="domain" description="Aminoglycoside phosphotransferase" evidence="3">
    <location>
        <begin position="69"/>
        <end position="283"/>
    </location>
</feature>
<name>A0ABV9E279_9ACTN</name>
<dbReference type="PANTHER" id="PTHR21064">
    <property type="entry name" value="AMINOGLYCOSIDE PHOSPHOTRANSFERASE DOMAIN-CONTAINING PROTEIN-RELATED"/>
    <property type="match status" value="1"/>
</dbReference>
<feature type="compositionally biased region" description="Low complexity" evidence="2">
    <location>
        <begin position="13"/>
        <end position="22"/>
    </location>
</feature>
<keyword evidence="5" id="KW-1185">Reference proteome</keyword>
<dbReference type="InterPro" id="IPR002575">
    <property type="entry name" value="Aminoglycoside_PTrfase"/>
</dbReference>
<evidence type="ECO:0000313" key="5">
    <source>
        <dbReference type="Proteomes" id="UP001595923"/>
    </source>
</evidence>
<reference evidence="5" key="1">
    <citation type="journal article" date="2019" name="Int. J. Syst. Evol. Microbiol.">
        <title>The Global Catalogue of Microorganisms (GCM) 10K type strain sequencing project: providing services to taxonomists for standard genome sequencing and annotation.</title>
        <authorList>
            <consortium name="The Broad Institute Genomics Platform"/>
            <consortium name="The Broad Institute Genome Sequencing Center for Infectious Disease"/>
            <person name="Wu L."/>
            <person name="Ma J."/>
        </authorList>
    </citation>
    <scope>NUCLEOTIDE SEQUENCE [LARGE SCALE GENOMIC DNA]</scope>
    <source>
        <strain evidence="5">XZYJ18</strain>
    </source>
</reference>
<dbReference type="Pfam" id="PF01636">
    <property type="entry name" value="APH"/>
    <property type="match status" value="1"/>
</dbReference>
<dbReference type="Proteomes" id="UP001595923">
    <property type="component" value="Unassembled WGS sequence"/>
</dbReference>
<feature type="region of interest" description="Disordered" evidence="2">
    <location>
        <begin position="1"/>
        <end position="31"/>
    </location>
</feature>
<dbReference type="PANTHER" id="PTHR21064:SF6">
    <property type="entry name" value="AMINOGLYCOSIDE PHOSPHOTRANSFERASE DOMAIN-CONTAINING PROTEIN"/>
    <property type="match status" value="1"/>
</dbReference>
<feature type="compositionally biased region" description="Gly residues" evidence="2">
    <location>
        <begin position="1"/>
        <end position="12"/>
    </location>
</feature>
<protein>
    <submittedName>
        <fullName evidence="4">Phosphotransferase</fullName>
    </submittedName>
</protein>
<comment type="caution">
    <text evidence="4">The sequence shown here is derived from an EMBL/GenBank/DDBJ whole genome shotgun (WGS) entry which is preliminary data.</text>
</comment>
<dbReference type="Gene3D" id="3.90.1200.10">
    <property type="match status" value="1"/>
</dbReference>